<accession>A0A8S5PAU1</accession>
<evidence type="ECO:0000313" key="1">
    <source>
        <dbReference type="EMBL" id="DAE04190.1"/>
    </source>
</evidence>
<protein>
    <submittedName>
        <fullName evidence="1">Uncharacterized protein</fullName>
    </submittedName>
</protein>
<name>A0A8S5PAU1_9CAUD</name>
<reference evidence="1" key="1">
    <citation type="journal article" date="2021" name="Proc. Natl. Acad. Sci. U.S.A.">
        <title>A Catalog of Tens of Thousands of Viruses from Human Metagenomes Reveals Hidden Associations with Chronic Diseases.</title>
        <authorList>
            <person name="Tisza M.J."/>
            <person name="Buck C.B."/>
        </authorList>
    </citation>
    <scope>NUCLEOTIDE SEQUENCE</scope>
    <source>
        <strain evidence="1">CtmpG14</strain>
    </source>
</reference>
<organism evidence="1">
    <name type="scientific">Siphoviridae sp. ctmpG14</name>
    <dbReference type="NCBI Taxonomy" id="2825654"/>
    <lineage>
        <taxon>Viruses</taxon>
        <taxon>Duplodnaviria</taxon>
        <taxon>Heunggongvirae</taxon>
        <taxon>Uroviricota</taxon>
        <taxon>Caudoviricetes</taxon>
    </lineage>
</organism>
<proteinExistence type="predicted"/>
<sequence length="31" mass="3746">MRLCLRTPRNSLRQRSLTRPLRSTFNQHTCC</sequence>
<dbReference type="EMBL" id="BK015384">
    <property type="protein sequence ID" value="DAE04190.1"/>
    <property type="molecule type" value="Genomic_DNA"/>
</dbReference>